<proteinExistence type="predicted"/>
<dbReference type="SUPFAM" id="SSF81383">
    <property type="entry name" value="F-box domain"/>
    <property type="match status" value="1"/>
</dbReference>
<protein>
    <recommendedName>
        <fullName evidence="3">F-box domain-containing protein</fullName>
    </recommendedName>
</protein>
<dbReference type="OrthoDB" id="3800738at2759"/>
<reference evidence="1 2" key="1">
    <citation type="submission" date="2019-04" db="EMBL/GenBank/DDBJ databases">
        <title>Friends and foes A comparative genomics study of 23 Aspergillus species from section Flavi.</title>
        <authorList>
            <consortium name="DOE Joint Genome Institute"/>
            <person name="Kjaerbolling I."/>
            <person name="Vesth T."/>
            <person name="Frisvad J.C."/>
            <person name="Nybo J.L."/>
            <person name="Theobald S."/>
            <person name="Kildgaard S."/>
            <person name="Isbrandt T."/>
            <person name="Kuo A."/>
            <person name="Sato A."/>
            <person name="Lyhne E.K."/>
            <person name="Kogle M.E."/>
            <person name="Wiebenga A."/>
            <person name="Kun R.S."/>
            <person name="Lubbers R.J."/>
            <person name="Makela M.R."/>
            <person name="Barry K."/>
            <person name="Chovatia M."/>
            <person name="Clum A."/>
            <person name="Daum C."/>
            <person name="Haridas S."/>
            <person name="He G."/>
            <person name="LaButti K."/>
            <person name="Lipzen A."/>
            <person name="Mondo S."/>
            <person name="Riley R."/>
            <person name="Salamov A."/>
            <person name="Simmons B.A."/>
            <person name="Magnuson J.K."/>
            <person name="Henrissat B."/>
            <person name="Mortensen U.H."/>
            <person name="Larsen T.O."/>
            <person name="Devries R.P."/>
            <person name="Grigoriev I.V."/>
            <person name="Machida M."/>
            <person name="Baker S.E."/>
            <person name="Andersen M.R."/>
        </authorList>
    </citation>
    <scope>NUCLEOTIDE SEQUENCE [LARGE SCALE GENOMIC DNA]</scope>
    <source>
        <strain evidence="1 2">CBS 151.66</strain>
    </source>
</reference>
<dbReference type="EMBL" id="ML732267">
    <property type="protein sequence ID" value="KAB8071639.1"/>
    <property type="molecule type" value="Genomic_DNA"/>
</dbReference>
<evidence type="ECO:0000313" key="1">
    <source>
        <dbReference type="EMBL" id="KAB8071639.1"/>
    </source>
</evidence>
<sequence>MATISTQSTALITFDILELILLQTDPQTLLTGAQQTCKTWFRTIQESHAIQKVLFFTPVNLSSPASKTKIQNPLLARKFPGFFFHDTDLVNSDCPPLLASLDMLKRPEKLRAYIRPEASWRRMLVQQPPIFRIGILSGSFAFAECYEFHEISANADGLRMGEFFELLLFNHDSWPLHWGTPDIIWWGNVAYQAWQRMQSLRNMTVESDLALFGHGASSCIDYDDMISEDVTLRDRIQSVYQELNIQPNPPADQPRMNTWEYSRWYD</sequence>
<gene>
    <name evidence="1" type="ORF">BDV29DRAFT_13905</name>
</gene>
<dbReference type="InterPro" id="IPR036047">
    <property type="entry name" value="F-box-like_dom_sf"/>
</dbReference>
<organism evidence="1 2">
    <name type="scientific">Aspergillus leporis</name>
    <dbReference type="NCBI Taxonomy" id="41062"/>
    <lineage>
        <taxon>Eukaryota</taxon>
        <taxon>Fungi</taxon>
        <taxon>Dikarya</taxon>
        <taxon>Ascomycota</taxon>
        <taxon>Pezizomycotina</taxon>
        <taxon>Eurotiomycetes</taxon>
        <taxon>Eurotiomycetidae</taxon>
        <taxon>Eurotiales</taxon>
        <taxon>Aspergillaceae</taxon>
        <taxon>Aspergillus</taxon>
        <taxon>Aspergillus subgen. Circumdati</taxon>
    </lineage>
</organism>
<accession>A0A5N5WTJ6</accession>
<dbReference type="Proteomes" id="UP000326565">
    <property type="component" value="Unassembled WGS sequence"/>
</dbReference>
<evidence type="ECO:0008006" key="3">
    <source>
        <dbReference type="Google" id="ProtNLM"/>
    </source>
</evidence>
<dbReference type="AlphaFoldDB" id="A0A5N5WTJ6"/>
<name>A0A5N5WTJ6_9EURO</name>
<evidence type="ECO:0000313" key="2">
    <source>
        <dbReference type="Proteomes" id="UP000326565"/>
    </source>
</evidence>
<keyword evidence="2" id="KW-1185">Reference proteome</keyword>